<feature type="compositionally biased region" description="Basic and acidic residues" evidence="1">
    <location>
        <begin position="114"/>
        <end position="124"/>
    </location>
</feature>
<feature type="region of interest" description="Disordered" evidence="1">
    <location>
        <begin position="23"/>
        <end position="47"/>
    </location>
</feature>
<dbReference type="Proteomes" id="UP000078561">
    <property type="component" value="Unassembled WGS sequence"/>
</dbReference>
<evidence type="ECO:0000313" key="3">
    <source>
        <dbReference type="EMBL" id="SAM03016.1"/>
    </source>
</evidence>
<evidence type="ECO:0000256" key="2">
    <source>
        <dbReference type="SAM" id="SignalP"/>
    </source>
</evidence>
<organism evidence="3">
    <name type="scientific">Absidia glauca</name>
    <name type="common">Pin mould</name>
    <dbReference type="NCBI Taxonomy" id="4829"/>
    <lineage>
        <taxon>Eukaryota</taxon>
        <taxon>Fungi</taxon>
        <taxon>Fungi incertae sedis</taxon>
        <taxon>Mucoromycota</taxon>
        <taxon>Mucoromycotina</taxon>
        <taxon>Mucoromycetes</taxon>
        <taxon>Mucorales</taxon>
        <taxon>Cunninghamellaceae</taxon>
        <taxon>Absidia</taxon>
    </lineage>
</organism>
<dbReference type="EMBL" id="LT554031">
    <property type="protein sequence ID" value="SAM03016.1"/>
    <property type="molecule type" value="Genomic_DNA"/>
</dbReference>
<reference evidence="3" key="1">
    <citation type="submission" date="2016-04" db="EMBL/GenBank/DDBJ databases">
        <authorList>
            <person name="Evans L.H."/>
            <person name="Alamgir A."/>
            <person name="Owens N."/>
            <person name="Weber N.D."/>
            <person name="Virtaneva K."/>
            <person name="Barbian K."/>
            <person name="Babar A."/>
            <person name="Rosenke K."/>
        </authorList>
    </citation>
    <scope>NUCLEOTIDE SEQUENCE [LARGE SCALE GENOMIC DNA]</scope>
    <source>
        <strain evidence="3">CBS 101.48</strain>
    </source>
</reference>
<evidence type="ECO:0008006" key="5">
    <source>
        <dbReference type="Google" id="ProtNLM"/>
    </source>
</evidence>
<evidence type="ECO:0000313" key="4">
    <source>
        <dbReference type="Proteomes" id="UP000078561"/>
    </source>
</evidence>
<accession>A0A168PUS2</accession>
<dbReference type="AlphaFoldDB" id="A0A168PUS2"/>
<proteinExistence type="predicted"/>
<name>A0A168PUS2_ABSGL</name>
<sequence>MVKFTLLFLVLAFAAIAINGAPLDRGRQKDEQSQNVSKLSPFGGSAQDLFGKFAPSWWRLIFGGKDPASQLAPAGKDPNRSEFSQTGLFDNQAQLESGPGVGYNEGSYQKTKGPHPDDRTEKKE</sequence>
<feature type="compositionally biased region" description="Polar residues" evidence="1">
    <location>
        <begin position="81"/>
        <end position="95"/>
    </location>
</feature>
<protein>
    <recommendedName>
        <fullName evidence="5">Secreted protein</fullName>
    </recommendedName>
</protein>
<feature type="signal peptide" evidence="2">
    <location>
        <begin position="1"/>
        <end position="20"/>
    </location>
</feature>
<keyword evidence="4" id="KW-1185">Reference proteome</keyword>
<feature type="region of interest" description="Disordered" evidence="1">
    <location>
        <begin position="68"/>
        <end position="124"/>
    </location>
</feature>
<gene>
    <name evidence="3" type="primary">ABSGL_08833.1 scaffold 10450</name>
</gene>
<evidence type="ECO:0000256" key="1">
    <source>
        <dbReference type="SAM" id="MobiDB-lite"/>
    </source>
</evidence>
<feature type="chain" id="PRO_5007899764" description="Secreted protein" evidence="2">
    <location>
        <begin position="21"/>
        <end position="124"/>
    </location>
</feature>
<keyword evidence="2" id="KW-0732">Signal</keyword>
<dbReference type="InParanoid" id="A0A168PUS2"/>